<evidence type="ECO:0000313" key="1">
    <source>
        <dbReference type="EMBL" id="SLM63503.1"/>
    </source>
</evidence>
<accession>A0A375ABQ0</accession>
<dbReference type="Gene3D" id="3.40.50.300">
    <property type="entry name" value="P-loop containing nucleotide triphosphate hydrolases"/>
    <property type="match status" value="1"/>
</dbReference>
<name>A0A375ABQ0_9GAMM</name>
<organism evidence="1 2">
    <name type="scientific">Dickeya aquatica</name>
    <dbReference type="NCBI Taxonomy" id="1401087"/>
    <lineage>
        <taxon>Bacteria</taxon>
        <taxon>Pseudomonadati</taxon>
        <taxon>Pseudomonadota</taxon>
        <taxon>Gammaproteobacteria</taxon>
        <taxon>Enterobacterales</taxon>
        <taxon>Pectobacteriaceae</taxon>
        <taxon>Dickeya</taxon>
    </lineage>
</organism>
<dbReference type="Gene3D" id="3.30.420.240">
    <property type="match status" value="1"/>
</dbReference>
<protein>
    <submittedName>
        <fullName evidence="1">Bacteriophage terminase large subunit</fullName>
    </submittedName>
</protein>
<dbReference type="AlphaFoldDB" id="A0A375ABQ0"/>
<dbReference type="InterPro" id="IPR027417">
    <property type="entry name" value="P-loop_NTPase"/>
</dbReference>
<reference evidence="1 2" key="1">
    <citation type="submission" date="2016-09" db="EMBL/GenBank/DDBJ databases">
        <authorList>
            <person name="Reverchon S."/>
            <person name="Nasser W."/>
            <person name="Leonard S."/>
            <person name="Brochier C."/>
            <person name="Duprey A."/>
        </authorList>
    </citation>
    <scope>NUCLEOTIDE SEQUENCE [LARGE SCALE GENOMIC DNA]</scope>
    <source>
        <strain evidence="1 2">174/2</strain>
    </source>
</reference>
<keyword evidence="2" id="KW-1185">Reference proteome</keyword>
<gene>
    <name evidence="1" type="ORF">DAQ1742_02630</name>
</gene>
<evidence type="ECO:0000313" key="2">
    <source>
        <dbReference type="Proteomes" id="UP000294820"/>
    </source>
</evidence>
<dbReference type="EMBL" id="LT615367">
    <property type="protein sequence ID" value="SLM63503.1"/>
    <property type="molecule type" value="Genomic_DNA"/>
</dbReference>
<sequence>MTTPQYDAGLVDDELDGMTEAQQRLFILSKLSNPWWRLNNLYKIENEKGQLVTFRMRPAQRRLFQAMHYRNVILKARQLGFSTAIDIYLLDQALFNTNLKCGIIAQDKTAAGEIFRTKISIPFDNLPGWLRSTFKITERRSGANGGYILFSHGSSIQVATSFRSGTVQRLHISEHGKICAKYPAKAKEVRTGTLNAVHDGCIVFDESTAEGVGGDFHTMSIRALELAQSGVSLTMQDYKFHFYPWFDDPKYVAPVPKGGLRLSKYHQEYFAAVEAATRVTLSDEQKQWYIRKEVEQGEEMKQEFPSTPQEAFLTSGRRVFPAINVMNAESGCCPPRIVYDIDPVTGKREKVQALRAGGQDELQRTLLNHLLVWELPDPDGDYAIGADVAEGLENGDRSSFDVVKKSDGEQVAHWFGHLDAELFAQLLAHVGTWYNTAYVGPERNNHGHAVLQKLRDIYPPRAIYAEQHLDRDNDDETPKLGWLTTKQSKPIVTEGLKTLLREKASGIRWVGTINELNTYVYDAKGSMGAQTGCFDDQVMSYAIAQEMRARMPTRPKLKPIDRSKPTHWMSH</sequence>
<dbReference type="KEGG" id="daq:DAQ1742_02630"/>
<proteinExistence type="predicted"/>
<dbReference type="Proteomes" id="UP000294820">
    <property type="component" value="Chromosome 1"/>
</dbReference>